<evidence type="ECO:0000256" key="8">
    <source>
        <dbReference type="ARBA" id="ARBA00023136"/>
    </source>
</evidence>
<organism evidence="15 16">
    <name type="scientific">Pseudoduganella lurida</name>
    <dbReference type="NCBI Taxonomy" id="1036180"/>
    <lineage>
        <taxon>Bacteria</taxon>
        <taxon>Pseudomonadati</taxon>
        <taxon>Pseudomonadota</taxon>
        <taxon>Betaproteobacteria</taxon>
        <taxon>Burkholderiales</taxon>
        <taxon>Oxalobacteraceae</taxon>
        <taxon>Telluria group</taxon>
        <taxon>Pseudoduganella</taxon>
    </lineage>
</organism>
<evidence type="ECO:0000256" key="5">
    <source>
        <dbReference type="ARBA" id="ARBA00022475"/>
    </source>
</evidence>
<dbReference type="GO" id="GO:0003774">
    <property type="term" value="F:cytoskeletal motor activity"/>
    <property type="evidence" value="ECO:0007669"/>
    <property type="project" value="InterPro"/>
</dbReference>
<dbReference type="Proteomes" id="UP000318431">
    <property type="component" value="Unassembled WGS sequence"/>
</dbReference>
<dbReference type="InterPro" id="IPR023087">
    <property type="entry name" value="Flg_Motor_Flig_C"/>
</dbReference>
<evidence type="ECO:0000313" key="16">
    <source>
        <dbReference type="Proteomes" id="UP000318431"/>
    </source>
</evidence>
<keyword evidence="8" id="KW-0472">Membrane</keyword>
<keyword evidence="15" id="KW-0969">Cilium</keyword>
<evidence type="ECO:0000259" key="12">
    <source>
        <dbReference type="Pfam" id="PF01706"/>
    </source>
</evidence>
<feature type="region of interest" description="Disordered" evidence="11">
    <location>
        <begin position="1"/>
        <end position="25"/>
    </location>
</feature>
<evidence type="ECO:0000256" key="11">
    <source>
        <dbReference type="SAM" id="MobiDB-lite"/>
    </source>
</evidence>
<dbReference type="PANTHER" id="PTHR30534:SF0">
    <property type="entry name" value="FLAGELLAR MOTOR SWITCH PROTEIN FLIG"/>
    <property type="match status" value="1"/>
</dbReference>
<dbReference type="GO" id="GO:0009425">
    <property type="term" value="C:bacterial-type flagellum basal body"/>
    <property type="evidence" value="ECO:0007669"/>
    <property type="project" value="UniProtKB-SubCell"/>
</dbReference>
<evidence type="ECO:0000256" key="7">
    <source>
        <dbReference type="ARBA" id="ARBA00022779"/>
    </source>
</evidence>
<evidence type="ECO:0000259" key="13">
    <source>
        <dbReference type="Pfam" id="PF14841"/>
    </source>
</evidence>
<dbReference type="GO" id="GO:0071973">
    <property type="term" value="P:bacterial-type flagellum-dependent cell motility"/>
    <property type="evidence" value="ECO:0007669"/>
    <property type="project" value="InterPro"/>
</dbReference>
<feature type="domain" description="Flagellar motor switch protein FliG middle" evidence="13">
    <location>
        <begin position="139"/>
        <end position="211"/>
    </location>
</feature>
<dbReference type="AlphaFoldDB" id="A0A562REU1"/>
<feature type="compositionally biased region" description="Low complexity" evidence="11">
    <location>
        <begin position="1"/>
        <end position="19"/>
    </location>
</feature>
<keyword evidence="7" id="KW-0283">Flagellar rotation</keyword>
<dbReference type="Pfam" id="PF14842">
    <property type="entry name" value="FliG_N"/>
    <property type="match status" value="1"/>
</dbReference>
<keyword evidence="15" id="KW-0282">Flagellum</keyword>
<comment type="caution">
    <text evidence="15">The sequence shown here is derived from an EMBL/GenBank/DDBJ whole genome shotgun (WGS) entry which is preliminary data.</text>
</comment>
<keyword evidence="9" id="KW-0975">Bacterial flagellum</keyword>
<comment type="function">
    <text evidence="10">FliG is one of three proteins (FliG, FliN, FliM) that forms the rotor-mounted switch complex (C ring), located at the base of the basal body. This complex interacts with the CheY and CheZ chemotaxis proteins, in addition to contacting components of the motor that determine the direction of flagellar rotation.</text>
</comment>
<keyword evidence="15" id="KW-0966">Cell projection</keyword>
<dbReference type="Gene3D" id="1.10.220.30">
    <property type="match status" value="3"/>
</dbReference>
<dbReference type="EMBL" id="VLLB01000002">
    <property type="protein sequence ID" value="TWI67589.1"/>
    <property type="molecule type" value="Genomic_DNA"/>
</dbReference>
<evidence type="ECO:0000256" key="6">
    <source>
        <dbReference type="ARBA" id="ARBA00022500"/>
    </source>
</evidence>
<evidence type="ECO:0000256" key="3">
    <source>
        <dbReference type="ARBA" id="ARBA00010299"/>
    </source>
</evidence>
<dbReference type="PRINTS" id="PR00954">
    <property type="entry name" value="FLGMOTORFLIG"/>
</dbReference>
<evidence type="ECO:0000259" key="14">
    <source>
        <dbReference type="Pfam" id="PF14842"/>
    </source>
</evidence>
<dbReference type="SUPFAM" id="SSF48029">
    <property type="entry name" value="FliG"/>
    <property type="match status" value="2"/>
</dbReference>
<evidence type="ECO:0000256" key="9">
    <source>
        <dbReference type="ARBA" id="ARBA00023143"/>
    </source>
</evidence>
<proteinExistence type="inferred from homology"/>
<accession>A0A562REU1</accession>
<evidence type="ECO:0000313" key="15">
    <source>
        <dbReference type="EMBL" id="TWI67589.1"/>
    </source>
</evidence>
<feature type="domain" description="Flagellar motor switch protein FliG C-terminal" evidence="12">
    <location>
        <begin position="241"/>
        <end position="345"/>
    </location>
</feature>
<keyword evidence="6" id="KW-0145">Chemotaxis</keyword>
<dbReference type="Pfam" id="PF01706">
    <property type="entry name" value="FliG_C"/>
    <property type="match status" value="1"/>
</dbReference>
<dbReference type="InterPro" id="IPR000090">
    <property type="entry name" value="Flg_Motor_Flig"/>
</dbReference>
<dbReference type="Pfam" id="PF14841">
    <property type="entry name" value="FliG_M"/>
    <property type="match status" value="1"/>
</dbReference>
<dbReference type="RefSeq" id="WP_199754542.1">
    <property type="nucleotide sequence ID" value="NZ_VLLB01000002.1"/>
</dbReference>
<dbReference type="GO" id="GO:0006935">
    <property type="term" value="P:chemotaxis"/>
    <property type="evidence" value="ECO:0007669"/>
    <property type="project" value="UniProtKB-KW"/>
</dbReference>
<comment type="subcellular location">
    <subcellularLocation>
        <location evidence="1">Bacterial flagellum basal body</location>
    </subcellularLocation>
    <subcellularLocation>
        <location evidence="2">Cell membrane</location>
        <topology evidence="2">Peripheral membrane protein</topology>
        <orientation evidence="2">Cytoplasmic side</orientation>
    </subcellularLocation>
</comment>
<sequence>MAELNMNNPANNASTNPLNDLPPVEGATLSPVEQAAIVLLSIGEEQAAAVLRCLSREELLEVTQVMSRMSGIKVEAVKTAIQTFFDDYRQQSGVHGASRSYLKRSLDLALGGDIANTVLNSIYGDELRPKMARLQWASPKWLAEYIANEHVRIQAVFLAFLPPALAGQIIDGLPVDGRDLVLLSLARLDEIDRDLLQELDELVDRCLASFDMQSTSVEGVRQVAEILNRLPGNRAQVVELLRAHDPKIAEQIELSMYDFLILSTQTEAVLTRIIEEVPLEQWAIALKGAEPSIRDAILKTMPKRQAQAFEDMMRRAGPVPMSRIESTRQEIMATVKALADSGEVEVQLFAETVVE</sequence>
<reference evidence="15 16" key="1">
    <citation type="journal article" date="2015" name="Stand. Genomic Sci.">
        <title>Genomic Encyclopedia of Bacterial and Archaeal Type Strains, Phase III: the genomes of soil and plant-associated and newly described type strains.</title>
        <authorList>
            <person name="Whitman W.B."/>
            <person name="Woyke T."/>
            <person name="Klenk H.P."/>
            <person name="Zhou Y."/>
            <person name="Lilburn T.G."/>
            <person name="Beck B.J."/>
            <person name="De Vos P."/>
            <person name="Vandamme P."/>
            <person name="Eisen J.A."/>
            <person name="Garrity G."/>
            <person name="Hugenholtz P."/>
            <person name="Kyrpides N.C."/>
        </authorList>
    </citation>
    <scope>NUCLEOTIDE SEQUENCE [LARGE SCALE GENOMIC DNA]</scope>
    <source>
        <strain evidence="15 16">CGMCC 1.10822</strain>
    </source>
</reference>
<evidence type="ECO:0000256" key="10">
    <source>
        <dbReference type="ARBA" id="ARBA00025598"/>
    </source>
</evidence>
<feature type="domain" description="Flagellar motor switch protein FliG N-terminal" evidence="14">
    <location>
        <begin position="29"/>
        <end position="124"/>
    </location>
</feature>
<evidence type="ECO:0000256" key="1">
    <source>
        <dbReference type="ARBA" id="ARBA00004117"/>
    </source>
</evidence>
<dbReference type="InterPro" id="IPR011002">
    <property type="entry name" value="FliG_a-hlx"/>
</dbReference>
<gene>
    <name evidence="15" type="ORF">IP91_01706</name>
</gene>
<dbReference type="InterPro" id="IPR032779">
    <property type="entry name" value="FliG_M"/>
</dbReference>
<evidence type="ECO:0000256" key="4">
    <source>
        <dbReference type="ARBA" id="ARBA00021870"/>
    </source>
</evidence>
<dbReference type="InterPro" id="IPR028263">
    <property type="entry name" value="FliG_N"/>
</dbReference>
<dbReference type="PANTHER" id="PTHR30534">
    <property type="entry name" value="FLAGELLAR MOTOR SWITCH PROTEIN FLIG"/>
    <property type="match status" value="1"/>
</dbReference>
<name>A0A562REU1_9BURK</name>
<evidence type="ECO:0000256" key="2">
    <source>
        <dbReference type="ARBA" id="ARBA00004413"/>
    </source>
</evidence>
<keyword evidence="5" id="KW-1003">Cell membrane</keyword>
<comment type="similarity">
    <text evidence="3">Belongs to the FliG family.</text>
</comment>
<dbReference type="GO" id="GO:0005886">
    <property type="term" value="C:plasma membrane"/>
    <property type="evidence" value="ECO:0007669"/>
    <property type="project" value="UniProtKB-SubCell"/>
</dbReference>
<protein>
    <recommendedName>
        <fullName evidence="4">Flagellar motor switch protein FliG</fullName>
    </recommendedName>
</protein>
<keyword evidence="16" id="KW-1185">Reference proteome</keyword>